<feature type="compositionally biased region" description="Low complexity" evidence="1">
    <location>
        <begin position="598"/>
        <end position="607"/>
    </location>
</feature>
<feature type="region of interest" description="Disordered" evidence="1">
    <location>
        <begin position="1060"/>
        <end position="1139"/>
    </location>
</feature>
<feature type="compositionally biased region" description="Basic and acidic residues" evidence="1">
    <location>
        <begin position="547"/>
        <end position="563"/>
    </location>
</feature>
<feature type="region of interest" description="Disordered" evidence="1">
    <location>
        <begin position="515"/>
        <end position="723"/>
    </location>
</feature>
<feature type="compositionally biased region" description="Basic and acidic residues" evidence="1">
    <location>
        <begin position="880"/>
        <end position="911"/>
    </location>
</feature>
<feature type="compositionally biased region" description="Low complexity" evidence="1">
    <location>
        <begin position="1078"/>
        <end position="1090"/>
    </location>
</feature>
<feature type="region of interest" description="Disordered" evidence="1">
    <location>
        <begin position="107"/>
        <end position="166"/>
    </location>
</feature>
<evidence type="ECO:0000313" key="3">
    <source>
        <dbReference type="EMBL" id="KAL0280961.1"/>
    </source>
</evidence>
<proteinExistence type="predicted"/>
<evidence type="ECO:0000256" key="1">
    <source>
        <dbReference type="SAM" id="MobiDB-lite"/>
    </source>
</evidence>
<feature type="region of interest" description="Disordered" evidence="1">
    <location>
        <begin position="762"/>
        <end position="796"/>
    </location>
</feature>
<organism evidence="3">
    <name type="scientific">Menopon gallinae</name>
    <name type="common">poultry shaft louse</name>
    <dbReference type="NCBI Taxonomy" id="328185"/>
    <lineage>
        <taxon>Eukaryota</taxon>
        <taxon>Metazoa</taxon>
        <taxon>Ecdysozoa</taxon>
        <taxon>Arthropoda</taxon>
        <taxon>Hexapoda</taxon>
        <taxon>Insecta</taxon>
        <taxon>Pterygota</taxon>
        <taxon>Neoptera</taxon>
        <taxon>Paraneoptera</taxon>
        <taxon>Psocodea</taxon>
        <taxon>Troctomorpha</taxon>
        <taxon>Phthiraptera</taxon>
        <taxon>Amblycera</taxon>
        <taxon>Menoponidae</taxon>
        <taxon>Menopon</taxon>
    </lineage>
</organism>
<feature type="compositionally biased region" description="Acidic residues" evidence="1">
    <location>
        <begin position="317"/>
        <end position="332"/>
    </location>
</feature>
<reference evidence="3" key="1">
    <citation type="journal article" date="2024" name="Gigascience">
        <title>Chromosome-level genome of the poultry shaft louse Menopon gallinae provides insight into the host-switching and adaptive evolution of parasitic lice.</title>
        <authorList>
            <person name="Xu Y."/>
            <person name="Ma L."/>
            <person name="Liu S."/>
            <person name="Liang Y."/>
            <person name="Liu Q."/>
            <person name="He Z."/>
            <person name="Tian L."/>
            <person name="Duan Y."/>
            <person name="Cai W."/>
            <person name="Li H."/>
            <person name="Song F."/>
        </authorList>
    </citation>
    <scope>NUCLEOTIDE SEQUENCE</scope>
    <source>
        <strain evidence="3">Cailab_2023a</strain>
    </source>
</reference>
<dbReference type="AlphaFoldDB" id="A0AAW2IGS7"/>
<sequence length="1225" mass="141181">MVFEDIGIMYTRVILLFIAAVYGGTPLRYYESQIAPKTDSTADNANVNVGFVQPLYFKSFTRHPFDGSPAESRAGAGVEYAQPVHFVSSFNSDGSKDNAYKIQRYLNPRAQEQSGDQTPKATEELSEESDFHPLPKRSFRQSPKQKGRPYGKSDITGKASKRRPDPAAMEYYTDLYSTQKDVEMILPKEKSIILPMVNGKPKPYQGYRAAPDSMPYGSDEGDIIYGKPKKGAGSVRPYRIKRSPAEYHGGIYPHFDYSDPENAGRVSQQENVDRMDKSSHQKRGYPKKYRSKSSGKPNNYYKYPKGNRRTSKRSSEEQAEDDDDEEEEEEDEPKTPPYKYKYDSSFVIPQLEIKYYPYERQLKAKHKDNKEEGTEDEETYESKIDEYTAGYEAYKKSLPTDLESYFGKPDFGDYSVEATENLEENKNCEKVARQDQASENSTEEASGKGKEVCYICRDPKTGGSYEQCAYQSEPKSEKYYYGGSTSFHKDESPEPVNYRYRRSAFGEGFDLDKFVFGRESDGRRKTRQNPERSPYDKPRKRYRKNWKHDDDYPYESHSREDHYGSPSSRRSKSKNKEGPPDSYDGPKYTIENDDDESSQANEESQSQPKKEYYEYNTYHPPDRRYSPSSRRSKYSSEPRRDREEVEDDGYKPDTSYNADYRFGPEHFVDDEVEEERPREKQKSESKPKPPEKRQKHSGSESRPAPATDDKEKDAGNVKVFKNGDVCRKKKVDGMICMVCKNEKTAATYEQCQYSSKPKDKYYAFGSQKSYRTSDPNAERRGREDEEDQHPEKSDVIEKKILITKQSKVFQDNSGPLDSLPNVRSLQGDLLGSPSDNLETHMYNPNNNDTNRQVSESIMRMEPRDGIEGLEEYLYSDSDDSEKKATDEDREYRSYDDYFHDIFPEFSQKKESSPYSEESKESEEEDEAEESEESESERHVNFDPFSNIRKFKDNNPPFLEEYSADEEEESREASNEEPLRLKDQKSRVPADFFLEDSEDYHKKDIEKALGEFQSRDWSNCKKIVKNKLTCYQCVDKNGVNNEECMYVEASQPLKKHMAYHERKELKPEGPIKEKEEMTEPAPTEAPSAEAPKVARRMRGPKNSREAEEAAAPAEESRRRPIGDYEGVAAVPEEDVMTPVPSLTTEAVAEDTTEKPQLRTIKRNQKRIKTSKKAVETTTERARKRKYPVKKFNDDTGTITDATESVTKSWEEAAAAAKPGTNDTQIK</sequence>
<feature type="compositionally biased region" description="Acidic residues" evidence="1">
    <location>
        <begin position="919"/>
        <end position="934"/>
    </location>
</feature>
<feature type="compositionally biased region" description="Polar residues" evidence="1">
    <location>
        <begin position="842"/>
        <end position="855"/>
    </location>
</feature>
<feature type="compositionally biased region" description="Polar residues" evidence="1">
    <location>
        <begin position="766"/>
        <end position="775"/>
    </location>
</feature>
<keyword evidence="2" id="KW-0812">Transmembrane</keyword>
<feature type="region of interest" description="Disordered" evidence="1">
    <location>
        <begin position="246"/>
        <end position="343"/>
    </location>
</feature>
<feature type="region of interest" description="Disordered" evidence="1">
    <location>
        <begin position="1162"/>
        <end position="1205"/>
    </location>
</feature>
<feature type="compositionally biased region" description="Polar residues" evidence="1">
    <location>
        <begin position="435"/>
        <end position="444"/>
    </location>
</feature>
<name>A0AAW2IGS7_9NEOP</name>
<keyword evidence="2" id="KW-1133">Transmembrane helix</keyword>
<gene>
    <name evidence="3" type="ORF">PYX00_002102</name>
</gene>
<feature type="region of interest" description="Disordered" evidence="1">
    <location>
        <begin position="809"/>
        <end position="984"/>
    </location>
</feature>
<dbReference type="EMBL" id="JARGDH010000001">
    <property type="protein sequence ID" value="KAL0280961.1"/>
    <property type="molecule type" value="Genomic_DNA"/>
</dbReference>
<accession>A0AAW2IGS7</accession>
<evidence type="ECO:0000256" key="2">
    <source>
        <dbReference type="SAM" id="Phobius"/>
    </source>
</evidence>
<feature type="compositionally biased region" description="Basic and acidic residues" evidence="1">
    <location>
        <begin position="634"/>
        <end position="651"/>
    </location>
</feature>
<feature type="compositionally biased region" description="Basic and acidic residues" evidence="1">
    <location>
        <begin position="970"/>
        <end position="984"/>
    </location>
</feature>
<feature type="region of interest" description="Disordered" evidence="1">
    <location>
        <begin position="364"/>
        <end position="383"/>
    </location>
</feature>
<keyword evidence="2" id="KW-0472">Membrane</keyword>
<feature type="transmembrane region" description="Helical" evidence="2">
    <location>
        <begin position="12"/>
        <end position="30"/>
    </location>
</feature>
<feature type="compositionally biased region" description="Polar residues" evidence="1">
    <location>
        <begin position="1193"/>
        <end position="1205"/>
    </location>
</feature>
<feature type="compositionally biased region" description="Polar residues" evidence="1">
    <location>
        <begin position="110"/>
        <end position="120"/>
    </location>
</feature>
<protein>
    <submittedName>
        <fullName evidence="3">Uncharacterized protein</fullName>
    </submittedName>
</protein>
<feature type="compositionally biased region" description="Basic and acidic residues" evidence="1">
    <location>
        <begin position="1060"/>
        <end position="1076"/>
    </location>
</feature>
<feature type="compositionally biased region" description="Basic residues" evidence="1">
    <location>
        <begin position="280"/>
        <end position="293"/>
    </location>
</feature>
<feature type="compositionally biased region" description="Basic and acidic residues" evidence="1">
    <location>
        <begin position="662"/>
        <end position="692"/>
    </location>
</feature>
<feature type="compositionally biased region" description="Basic and acidic residues" evidence="1">
    <location>
        <begin position="515"/>
        <end position="537"/>
    </location>
</feature>
<feature type="region of interest" description="Disordered" evidence="1">
    <location>
        <begin position="426"/>
        <end position="449"/>
    </location>
</feature>
<feature type="compositionally biased region" description="Basic and acidic residues" evidence="1">
    <location>
        <begin position="776"/>
        <end position="796"/>
    </location>
</feature>
<feature type="compositionally biased region" description="Basic residues" evidence="1">
    <location>
        <begin position="134"/>
        <end position="149"/>
    </location>
</feature>
<comment type="caution">
    <text evidence="3">The sequence shown here is derived from an EMBL/GenBank/DDBJ whole genome shotgun (WGS) entry which is preliminary data.</text>
</comment>